<accession>A0A1X3CY07</accession>
<dbReference type="AlphaFoldDB" id="A0A1X3CY07"/>
<gene>
    <name evidence="1" type="ORF">NCTC10296_01322</name>
</gene>
<dbReference type="KEGG" id="nci:NCTC10296_01322"/>
<dbReference type="STRING" id="493.BWD07_05740"/>
<dbReference type="SUPFAM" id="SSF55781">
    <property type="entry name" value="GAF domain-like"/>
    <property type="match status" value="1"/>
</dbReference>
<evidence type="ECO:0000313" key="2">
    <source>
        <dbReference type="Proteomes" id="UP000279284"/>
    </source>
</evidence>
<dbReference type="OrthoDB" id="8613057at2"/>
<dbReference type="InterPro" id="IPR029016">
    <property type="entry name" value="GAF-like_dom_sf"/>
</dbReference>
<sequence>MSDLSVRDYLQTQGLKLVEDEVRVAQVAAQAVMASGNAAVERDILWYANDDVILAEHISENEPNEMALKQVFMALDSAFERTPVKSVSVYALIAEEAAYLVRLAQQGEVIEQKMRVDEANGRFYLAARSAQTGWLNLVDDVERWLAQEELDGVHNIRAAGQMSLPVCLPSGRVLGVLHVEAERKSAFDDEAQAGWVGLALALVEPLSVLLHVDDDKQDDGNVL</sequence>
<dbReference type="EMBL" id="LR134313">
    <property type="protein sequence ID" value="VEF01445.1"/>
    <property type="molecule type" value="Genomic_DNA"/>
</dbReference>
<protein>
    <recommendedName>
        <fullName evidence="3">GAF domain-containing protein</fullName>
    </recommendedName>
</protein>
<dbReference type="RefSeq" id="WP_085416421.1">
    <property type="nucleotide sequence ID" value="NZ_CAUJPY010000006.1"/>
</dbReference>
<evidence type="ECO:0008006" key="3">
    <source>
        <dbReference type="Google" id="ProtNLM"/>
    </source>
</evidence>
<evidence type="ECO:0000313" key="1">
    <source>
        <dbReference type="EMBL" id="VEF01445.1"/>
    </source>
</evidence>
<proteinExistence type="predicted"/>
<organism evidence="1 2">
    <name type="scientific">Neisseria canis</name>
    <dbReference type="NCBI Taxonomy" id="493"/>
    <lineage>
        <taxon>Bacteria</taxon>
        <taxon>Pseudomonadati</taxon>
        <taxon>Pseudomonadota</taxon>
        <taxon>Betaproteobacteria</taxon>
        <taxon>Neisseriales</taxon>
        <taxon>Neisseriaceae</taxon>
        <taxon>Neisseria</taxon>
    </lineage>
</organism>
<keyword evidence="2" id="KW-1185">Reference proteome</keyword>
<name>A0A1X3CY07_9NEIS</name>
<dbReference type="Proteomes" id="UP000279284">
    <property type="component" value="Chromosome"/>
</dbReference>
<dbReference type="Gene3D" id="3.30.450.40">
    <property type="match status" value="1"/>
</dbReference>
<reference evidence="1 2" key="1">
    <citation type="submission" date="2018-12" db="EMBL/GenBank/DDBJ databases">
        <authorList>
            <consortium name="Pathogen Informatics"/>
        </authorList>
    </citation>
    <scope>NUCLEOTIDE SEQUENCE [LARGE SCALE GENOMIC DNA]</scope>
    <source>
        <strain evidence="1 2">NCTC10296</strain>
    </source>
</reference>